<dbReference type="AlphaFoldDB" id="A0AAV2FC12"/>
<name>A0AAV2FC12_9ROSI</name>
<dbReference type="Proteomes" id="UP001497516">
    <property type="component" value="Chromosome 6"/>
</dbReference>
<keyword evidence="2" id="KW-1185">Reference proteome</keyword>
<protein>
    <submittedName>
        <fullName evidence="1">Uncharacterized protein</fullName>
    </submittedName>
</protein>
<dbReference type="EMBL" id="OZ034819">
    <property type="protein sequence ID" value="CAL1395015.1"/>
    <property type="molecule type" value="Genomic_DNA"/>
</dbReference>
<reference evidence="1 2" key="1">
    <citation type="submission" date="2024-04" db="EMBL/GenBank/DDBJ databases">
        <authorList>
            <person name="Fracassetti M."/>
        </authorList>
    </citation>
    <scope>NUCLEOTIDE SEQUENCE [LARGE SCALE GENOMIC DNA]</scope>
</reference>
<organism evidence="1 2">
    <name type="scientific">Linum trigynum</name>
    <dbReference type="NCBI Taxonomy" id="586398"/>
    <lineage>
        <taxon>Eukaryota</taxon>
        <taxon>Viridiplantae</taxon>
        <taxon>Streptophyta</taxon>
        <taxon>Embryophyta</taxon>
        <taxon>Tracheophyta</taxon>
        <taxon>Spermatophyta</taxon>
        <taxon>Magnoliopsida</taxon>
        <taxon>eudicotyledons</taxon>
        <taxon>Gunneridae</taxon>
        <taxon>Pentapetalae</taxon>
        <taxon>rosids</taxon>
        <taxon>fabids</taxon>
        <taxon>Malpighiales</taxon>
        <taxon>Linaceae</taxon>
        <taxon>Linum</taxon>
    </lineage>
</organism>
<gene>
    <name evidence="1" type="ORF">LTRI10_LOCUS35475</name>
</gene>
<evidence type="ECO:0000313" key="1">
    <source>
        <dbReference type="EMBL" id="CAL1395015.1"/>
    </source>
</evidence>
<proteinExistence type="predicted"/>
<evidence type="ECO:0000313" key="2">
    <source>
        <dbReference type="Proteomes" id="UP001497516"/>
    </source>
</evidence>
<sequence>MRVATLVPDIQFSTASPASYHDCFPRPPLPSSSFSNFVTVSDLSSLTLRLSGVFISKSAFFVRPFKMALRPVVARQSAIHASV</sequence>
<accession>A0AAV2FC12</accession>